<evidence type="ECO:0000256" key="2">
    <source>
        <dbReference type="ARBA" id="ARBA00009773"/>
    </source>
</evidence>
<feature type="transmembrane region" description="Helical" evidence="8">
    <location>
        <begin position="333"/>
        <end position="356"/>
    </location>
</feature>
<dbReference type="AlphaFoldDB" id="A0A841KRW2"/>
<keyword evidence="10" id="KW-1185">Reference proteome</keyword>
<sequence>MNNSLNLMNIIYTKPLFYLFLSIYIIMYMLFIVLLCFTLYYLIHIGNRFIHEKNKLTLKKKHLFYLIVSFGAILLVMIVHQQGDIIFQLLRPVVWAIVIAYLLSPMVHFLERKGVKRTLAVILLYTTVIITIILSSITITPKITKEISNLIELLPQYSQQANEFVNQIYIRIKQLDDISPQLTGVKEAIEDNIVYIEYTIIDVFKKVTNSIISTFSHIISLALIPIFSFYFIKDADYFKKKIIFLIPKTCREECIDIGRDIDKLLSKFIRGQIIVAMIVGMLSTVALLILEIDFAFLIGFIAGVSNIIPYVGPIIGAIPAVVIALLDTPMKAIWVVIAFTTIQQVESAILSPKIVGDSVGLHPVVVILSLLVGNEWFGVIGMLFAVPVAASIKIIGKHIINLIVRV</sequence>
<keyword evidence="4" id="KW-1003">Cell membrane</keyword>
<feature type="transmembrane region" description="Helical" evidence="8">
    <location>
        <begin position="119"/>
        <end position="139"/>
    </location>
</feature>
<comment type="caution">
    <text evidence="9">The sequence shown here is derived from an EMBL/GenBank/DDBJ whole genome shotgun (WGS) entry which is preliminary data.</text>
</comment>
<feature type="transmembrane region" description="Helical" evidence="8">
    <location>
        <begin position="307"/>
        <end position="326"/>
    </location>
</feature>
<dbReference type="GO" id="GO:0005886">
    <property type="term" value="C:plasma membrane"/>
    <property type="evidence" value="ECO:0007669"/>
    <property type="project" value="UniProtKB-SubCell"/>
</dbReference>
<feature type="transmembrane region" description="Helical" evidence="8">
    <location>
        <begin position="16"/>
        <end position="42"/>
    </location>
</feature>
<keyword evidence="5 8" id="KW-0812">Transmembrane</keyword>
<dbReference type="GO" id="GO:0055085">
    <property type="term" value="P:transmembrane transport"/>
    <property type="evidence" value="ECO:0007669"/>
    <property type="project" value="TreeGrafter"/>
</dbReference>
<protein>
    <submittedName>
        <fullName evidence="9">Putative PurR-regulated permease PerM</fullName>
    </submittedName>
</protein>
<proteinExistence type="inferred from homology"/>
<evidence type="ECO:0000313" key="10">
    <source>
        <dbReference type="Proteomes" id="UP000579281"/>
    </source>
</evidence>
<dbReference type="Pfam" id="PF01594">
    <property type="entry name" value="AI-2E_transport"/>
    <property type="match status" value="1"/>
</dbReference>
<evidence type="ECO:0000313" key="9">
    <source>
        <dbReference type="EMBL" id="MBB6214800.1"/>
    </source>
</evidence>
<feature type="transmembrane region" description="Helical" evidence="8">
    <location>
        <begin position="85"/>
        <end position="107"/>
    </location>
</feature>
<gene>
    <name evidence="9" type="ORF">HNQ80_000885</name>
</gene>
<keyword evidence="3" id="KW-0813">Transport</keyword>
<dbReference type="Proteomes" id="UP000579281">
    <property type="component" value="Unassembled WGS sequence"/>
</dbReference>
<feature type="transmembrane region" description="Helical" evidence="8">
    <location>
        <begin position="211"/>
        <end position="232"/>
    </location>
</feature>
<evidence type="ECO:0000256" key="3">
    <source>
        <dbReference type="ARBA" id="ARBA00022448"/>
    </source>
</evidence>
<comment type="subcellular location">
    <subcellularLocation>
        <location evidence="1">Cell membrane</location>
        <topology evidence="1">Multi-pass membrane protein</topology>
    </subcellularLocation>
</comment>
<name>A0A841KRW2_9FIRM</name>
<keyword evidence="7 8" id="KW-0472">Membrane</keyword>
<reference evidence="9 10" key="1">
    <citation type="submission" date="2020-08" db="EMBL/GenBank/DDBJ databases">
        <title>Genomic Encyclopedia of Type Strains, Phase IV (KMG-IV): sequencing the most valuable type-strain genomes for metagenomic binning, comparative biology and taxonomic classification.</title>
        <authorList>
            <person name="Goeker M."/>
        </authorList>
    </citation>
    <scope>NUCLEOTIDE SEQUENCE [LARGE SCALE GENOMIC DNA]</scope>
    <source>
        <strain evidence="9 10">DSM 103526</strain>
    </source>
</reference>
<comment type="similarity">
    <text evidence="2">Belongs to the autoinducer-2 exporter (AI-2E) (TC 2.A.86) family.</text>
</comment>
<evidence type="ECO:0000256" key="5">
    <source>
        <dbReference type="ARBA" id="ARBA00022692"/>
    </source>
</evidence>
<evidence type="ECO:0000256" key="8">
    <source>
        <dbReference type="SAM" id="Phobius"/>
    </source>
</evidence>
<dbReference type="PANTHER" id="PTHR21716">
    <property type="entry name" value="TRANSMEMBRANE PROTEIN"/>
    <property type="match status" value="1"/>
</dbReference>
<feature type="transmembrane region" description="Helical" evidence="8">
    <location>
        <begin position="273"/>
        <end position="301"/>
    </location>
</feature>
<evidence type="ECO:0000256" key="7">
    <source>
        <dbReference type="ARBA" id="ARBA00023136"/>
    </source>
</evidence>
<feature type="transmembrane region" description="Helical" evidence="8">
    <location>
        <begin position="63"/>
        <end position="79"/>
    </location>
</feature>
<keyword evidence="6 8" id="KW-1133">Transmembrane helix</keyword>
<organism evidence="9 10">
    <name type="scientific">Anaerosolibacter carboniphilus</name>
    <dbReference type="NCBI Taxonomy" id="1417629"/>
    <lineage>
        <taxon>Bacteria</taxon>
        <taxon>Bacillati</taxon>
        <taxon>Bacillota</taxon>
        <taxon>Clostridia</taxon>
        <taxon>Peptostreptococcales</taxon>
        <taxon>Thermotaleaceae</taxon>
        <taxon>Anaerosolibacter</taxon>
    </lineage>
</organism>
<accession>A0A841KRW2</accession>
<evidence type="ECO:0000256" key="1">
    <source>
        <dbReference type="ARBA" id="ARBA00004651"/>
    </source>
</evidence>
<dbReference type="EMBL" id="JACHEN010000004">
    <property type="protein sequence ID" value="MBB6214800.1"/>
    <property type="molecule type" value="Genomic_DNA"/>
</dbReference>
<feature type="transmembrane region" description="Helical" evidence="8">
    <location>
        <begin position="376"/>
        <end position="396"/>
    </location>
</feature>
<evidence type="ECO:0000256" key="6">
    <source>
        <dbReference type="ARBA" id="ARBA00022989"/>
    </source>
</evidence>
<dbReference type="InterPro" id="IPR002549">
    <property type="entry name" value="AI-2E-like"/>
</dbReference>
<evidence type="ECO:0000256" key="4">
    <source>
        <dbReference type="ARBA" id="ARBA00022475"/>
    </source>
</evidence>
<dbReference type="PANTHER" id="PTHR21716:SF53">
    <property type="entry name" value="PERMEASE PERM-RELATED"/>
    <property type="match status" value="1"/>
</dbReference>